<keyword evidence="1" id="KW-0175">Coiled coil</keyword>
<dbReference type="EMBL" id="KZ819678">
    <property type="protein sequence ID" value="PWN25037.1"/>
    <property type="molecule type" value="Genomic_DNA"/>
</dbReference>
<feature type="region of interest" description="Disordered" evidence="2">
    <location>
        <begin position="201"/>
        <end position="223"/>
    </location>
</feature>
<evidence type="ECO:0000256" key="2">
    <source>
        <dbReference type="SAM" id="MobiDB-lite"/>
    </source>
</evidence>
<organism evidence="3 4">
    <name type="scientific">Jaminaea rosea</name>
    <dbReference type="NCBI Taxonomy" id="1569628"/>
    <lineage>
        <taxon>Eukaryota</taxon>
        <taxon>Fungi</taxon>
        <taxon>Dikarya</taxon>
        <taxon>Basidiomycota</taxon>
        <taxon>Ustilaginomycotina</taxon>
        <taxon>Exobasidiomycetes</taxon>
        <taxon>Microstromatales</taxon>
        <taxon>Microstromatales incertae sedis</taxon>
        <taxon>Jaminaea</taxon>
    </lineage>
</organism>
<gene>
    <name evidence="3" type="ORF">BDZ90DRAFT_92408</name>
</gene>
<dbReference type="AlphaFoldDB" id="A0A316UI66"/>
<name>A0A316UI66_9BASI</name>
<dbReference type="RefSeq" id="XP_025359649.1">
    <property type="nucleotide sequence ID" value="XM_025509949.1"/>
</dbReference>
<dbReference type="Proteomes" id="UP000245884">
    <property type="component" value="Unassembled WGS sequence"/>
</dbReference>
<proteinExistence type="predicted"/>
<sequence>MTYYSEEFLAEAAEYSMTAEEYARELQMMEETDRAWDEEEREEWEENARLIALDNGEEESEESEEEAQQASLQHVWLHEGGEWTEVERENFVRAAEVATRSSPCAVASLLVISDEAGWDAFEPTTSQVVEQGGSRGREEGQEGQGGGNDRSSDIVGRGRGGSIAELPSSPRRSPATPLFSSEVELDVTLVPLQTPWRLEVEGWNRQASEPASESEAPSGGGPGQWRWVRQFCYSLHGCTPVPIGT</sequence>
<evidence type="ECO:0000256" key="1">
    <source>
        <dbReference type="SAM" id="Coils"/>
    </source>
</evidence>
<evidence type="ECO:0000313" key="3">
    <source>
        <dbReference type="EMBL" id="PWN25037.1"/>
    </source>
</evidence>
<feature type="coiled-coil region" evidence="1">
    <location>
        <begin position="12"/>
        <end position="73"/>
    </location>
</feature>
<evidence type="ECO:0000313" key="4">
    <source>
        <dbReference type="Proteomes" id="UP000245884"/>
    </source>
</evidence>
<feature type="region of interest" description="Disordered" evidence="2">
    <location>
        <begin position="129"/>
        <end position="180"/>
    </location>
</feature>
<accession>A0A316UI66</accession>
<keyword evidence="4" id="KW-1185">Reference proteome</keyword>
<feature type="compositionally biased region" description="Low complexity" evidence="2">
    <location>
        <begin position="207"/>
        <end position="217"/>
    </location>
</feature>
<dbReference type="GeneID" id="37031772"/>
<reference evidence="3 4" key="1">
    <citation type="journal article" date="2018" name="Mol. Biol. Evol.">
        <title>Broad Genomic Sampling Reveals a Smut Pathogenic Ancestry of the Fungal Clade Ustilaginomycotina.</title>
        <authorList>
            <person name="Kijpornyongpan T."/>
            <person name="Mondo S.J."/>
            <person name="Barry K."/>
            <person name="Sandor L."/>
            <person name="Lee J."/>
            <person name="Lipzen A."/>
            <person name="Pangilinan J."/>
            <person name="LaButti K."/>
            <person name="Hainaut M."/>
            <person name="Henrissat B."/>
            <person name="Grigoriev I.V."/>
            <person name="Spatafora J.W."/>
            <person name="Aime M.C."/>
        </authorList>
    </citation>
    <scope>NUCLEOTIDE SEQUENCE [LARGE SCALE GENOMIC DNA]</scope>
    <source>
        <strain evidence="3 4">MCA 5214</strain>
    </source>
</reference>
<protein>
    <submittedName>
        <fullName evidence="3">Uncharacterized protein</fullName>
    </submittedName>
</protein>